<evidence type="ECO:0000256" key="1">
    <source>
        <dbReference type="ARBA" id="ARBA00023015"/>
    </source>
</evidence>
<name>D9WNW0_9ACTN</name>
<evidence type="ECO:0000313" key="6">
    <source>
        <dbReference type="EMBL" id="EFL25967.1"/>
    </source>
</evidence>
<proteinExistence type="predicted"/>
<keyword evidence="3" id="KW-0804">Transcription</keyword>
<dbReference type="EMBL" id="GG657754">
    <property type="protein sequence ID" value="EFL25967.1"/>
    <property type="molecule type" value="Genomic_DNA"/>
</dbReference>
<dbReference type="PANTHER" id="PTHR30146">
    <property type="entry name" value="LACI-RELATED TRANSCRIPTIONAL REPRESSOR"/>
    <property type="match status" value="1"/>
</dbReference>
<dbReference type="Pfam" id="PF00356">
    <property type="entry name" value="LacI"/>
    <property type="match status" value="1"/>
</dbReference>
<dbReference type="InterPro" id="IPR046335">
    <property type="entry name" value="LacI/GalR-like_sensor"/>
</dbReference>
<reference evidence="6 7" key="1">
    <citation type="submission" date="2009-02" db="EMBL/GenBank/DDBJ databases">
        <title>Annotation of Streptomyces hygroscopicus strain ATCC 53653.</title>
        <authorList>
            <consortium name="The Broad Institute Genome Sequencing Platform"/>
            <consortium name="Broad Institute Microbial Sequencing Center"/>
            <person name="Fischbach M."/>
            <person name="Godfrey P."/>
            <person name="Ward D."/>
            <person name="Young S."/>
            <person name="Zeng Q."/>
            <person name="Koehrsen M."/>
            <person name="Alvarado L."/>
            <person name="Berlin A.M."/>
            <person name="Bochicchio J."/>
            <person name="Borenstein D."/>
            <person name="Chapman S.B."/>
            <person name="Chen Z."/>
            <person name="Engels R."/>
            <person name="Freedman E."/>
            <person name="Gellesch M."/>
            <person name="Goldberg J."/>
            <person name="Griggs A."/>
            <person name="Gujja S."/>
            <person name="Heilman E.R."/>
            <person name="Heiman D.I."/>
            <person name="Hepburn T.A."/>
            <person name="Howarth C."/>
            <person name="Jen D."/>
            <person name="Larson L."/>
            <person name="Lewis B."/>
            <person name="Mehta T."/>
            <person name="Park D."/>
            <person name="Pearson M."/>
            <person name="Richards J."/>
            <person name="Roberts A."/>
            <person name="Saif S."/>
            <person name="Shea T.D."/>
            <person name="Shenoy N."/>
            <person name="Sisk P."/>
            <person name="Stolte C."/>
            <person name="Sykes S.N."/>
            <person name="Thomson T."/>
            <person name="Walk T."/>
            <person name="White J."/>
            <person name="Yandava C."/>
            <person name="Straight P."/>
            <person name="Clardy J."/>
            <person name="Hung D."/>
            <person name="Kolter R."/>
            <person name="Mekalanos J."/>
            <person name="Walker S."/>
            <person name="Walsh C.T."/>
            <person name="Wieland-Brown L.C."/>
            <person name="Haas B."/>
            <person name="Nusbaum C."/>
            <person name="Birren B."/>
        </authorList>
    </citation>
    <scope>NUCLEOTIDE SEQUENCE [LARGE SCALE GENOMIC DNA]</scope>
    <source>
        <strain evidence="6 7">ATCC 53653</strain>
    </source>
</reference>
<evidence type="ECO:0000313" key="7">
    <source>
        <dbReference type="Proteomes" id="UP000003963"/>
    </source>
</evidence>
<dbReference type="HOGENOM" id="CLU_037628_6_4_11"/>
<dbReference type="InterPro" id="IPR000843">
    <property type="entry name" value="HTH_LacI"/>
</dbReference>
<keyword evidence="1" id="KW-0805">Transcription regulation</keyword>
<feature type="region of interest" description="Disordered" evidence="4">
    <location>
        <begin position="320"/>
        <end position="352"/>
    </location>
</feature>
<accession>D9WNW0</accession>
<dbReference type="GO" id="GO:0003700">
    <property type="term" value="F:DNA-binding transcription factor activity"/>
    <property type="evidence" value="ECO:0007669"/>
    <property type="project" value="TreeGrafter"/>
</dbReference>
<dbReference type="Gene3D" id="1.10.260.40">
    <property type="entry name" value="lambda repressor-like DNA-binding domains"/>
    <property type="match status" value="1"/>
</dbReference>
<feature type="domain" description="HTH lacI-type" evidence="5">
    <location>
        <begin position="1"/>
        <end position="50"/>
    </location>
</feature>
<dbReference type="GO" id="GO:0000976">
    <property type="term" value="F:transcription cis-regulatory region binding"/>
    <property type="evidence" value="ECO:0007669"/>
    <property type="project" value="TreeGrafter"/>
</dbReference>
<dbReference type="SUPFAM" id="SSF53822">
    <property type="entry name" value="Periplasmic binding protein-like I"/>
    <property type="match status" value="1"/>
</dbReference>
<evidence type="ECO:0000259" key="5">
    <source>
        <dbReference type="PROSITE" id="PS50932"/>
    </source>
</evidence>
<dbReference type="CDD" id="cd06267">
    <property type="entry name" value="PBP1_LacI_sugar_binding-like"/>
    <property type="match status" value="1"/>
</dbReference>
<dbReference type="Gene3D" id="3.40.50.2300">
    <property type="match status" value="2"/>
</dbReference>
<feature type="non-terminal residue" evidence="6">
    <location>
        <position position="352"/>
    </location>
</feature>
<dbReference type="PROSITE" id="PS50932">
    <property type="entry name" value="HTH_LACI_2"/>
    <property type="match status" value="1"/>
</dbReference>
<dbReference type="AlphaFoldDB" id="D9WNW0"/>
<evidence type="ECO:0000256" key="2">
    <source>
        <dbReference type="ARBA" id="ARBA00023125"/>
    </source>
</evidence>
<feature type="compositionally biased region" description="Low complexity" evidence="4">
    <location>
        <begin position="342"/>
        <end position="352"/>
    </location>
</feature>
<evidence type="ECO:0000256" key="4">
    <source>
        <dbReference type="SAM" id="MobiDB-lite"/>
    </source>
</evidence>
<gene>
    <name evidence="6" type="ORF">SSOG_05681</name>
</gene>
<dbReference type="SUPFAM" id="SSF47413">
    <property type="entry name" value="lambda repressor-like DNA-binding domains"/>
    <property type="match status" value="1"/>
</dbReference>
<dbReference type="PANTHER" id="PTHR30146:SF153">
    <property type="entry name" value="LACTOSE OPERON REPRESSOR"/>
    <property type="match status" value="1"/>
</dbReference>
<dbReference type="CDD" id="cd01392">
    <property type="entry name" value="HTH_LacI"/>
    <property type="match status" value="1"/>
</dbReference>
<keyword evidence="7" id="KW-1185">Reference proteome</keyword>
<dbReference type="SMART" id="SM00354">
    <property type="entry name" value="HTH_LACI"/>
    <property type="match status" value="1"/>
</dbReference>
<evidence type="ECO:0000256" key="3">
    <source>
        <dbReference type="ARBA" id="ARBA00023163"/>
    </source>
</evidence>
<organism evidence="6 7">
    <name type="scientific">Streptomyces himastatinicus ATCC 53653</name>
    <dbReference type="NCBI Taxonomy" id="457427"/>
    <lineage>
        <taxon>Bacteria</taxon>
        <taxon>Bacillati</taxon>
        <taxon>Actinomycetota</taxon>
        <taxon>Actinomycetes</taxon>
        <taxon>Kitasatosporales</taxon>
        <taxon>Streptomycetaceae</taxon>
        <taxon>Streptomyces</taxon>
        <taxon>Streptomyces violaceusniger group</taxon>
    </lineage>
</organism>
<dbReference type="STRING" id="457427.SSOG_05681"/>
<dbReference type="InterPro" id="IPR028082">
    <property type="entry name" value="Peripla_BP_I"/>
</dbReference>
<dbReference type="InterPro" id="IPR010982">
    <property type="entry name" value="Lambda_DNA-bd_dom_sf"/>
</dbReference>
<protein>
    <submittedName>
        <fullName evidence="6">Putative LacI-family transcriptional regulator</fullName>
    </submittedName>
</protein>
<dbReference type="Pfam" id="PF13377">
    <property type="entry name" value="Peripla_BP_3"/>
    <property type="match status" value="1"/>
</dbReference>
<sequence>MAARARVSAATVSRVLSGNYPVAESTRARVLRAVEDLEYVVNGPASALAAATSDLVGVLVNDIADPFFGIIAGAVQSEMGAPGGPGVNGGSGGESVRGGEKLAVICNTGGSPERELNYLTLLQRQRAAAVVLTGGAVEHPDHAAAVAAKASRLAASGTRVVLCGRPPIEDAITLTFDNRGGARRLTEHLLTLGHRRIGYVAGPAERTTTRHRLEGHREALAAAGLTEGAEQPTVHGLYDRASGYDATLELLRRDAGLTAIVAANDTIALGVCAALRDQGLRIPEDVSVAGFDDLPFSADAVPALTTVRLPLHDAGVRAGRLRPRPRTAAAGRRGHGARRADGPGLDGPAAAL</sequence>
<dbReference type="Proteomes" id="UP000003963">
    <property type="component" value="Unassembled WGS sequence"/>
</dbReference>
<keyword evidence="2" id="KW-0238">DNA-binding</keyword>